<evidence type="ECO:0008006" key="4">
    <source>
        <dbReference type="Google" id="ProtNLM"/>
    </source>
</evidence>
<protein>
    <recommendedName>
        <fullName evidence="4">Lipoprotein</fullName>
    </recommendedName>
</protein>
<dbReference type="EMBL" id="CP084204">
    <property type="protein sequence ID" value="UZX23109.1"/>
    <property type="molecule type" value="Genomic_DNA"/>
</dbReference>
<name>A0ABY6R2C7_9ACTN</name>
<reference evidence="2" key="1">
    <citation type="submission" date="2021-09" db="EMBL/GenBank/DDBJ databases">
        <title>Complete genome sequence and metabolic characterization of Streptomyces tanashiensis DSM 731 the producer of antibacterial Kalafungin and diverse secondary metabolites.</title>
        <authorList>
            <person name="Abbasi M.N."/>
            <person name="Anwar M.N."/>
            <person name="Alam K."/>
            <person name="Shoaib M."/>
            <person name="Lin Z."/>
            <person name="Hayat M."/>
            <person name="Ali M.I."/>
            <person name="Malik H.M.T."/>
            <person name="Ahmed I."/>
            <person name="Li A."/>
            <person name="Hailong Wang H."/>
            <person name="Zhang Y."/>
        </authorList>
    </citation>
    <scope>NUCLEOTIDE SEQUENCE</scope>
    <source>
        <strain evidence="2">Kala</strain>
    </source>
</reference>
<accession>A0ABY6R2C7</accession>
<feature type="transmembrane region" description="Helical" evidence="1">
    <location>
        <begin position="6"/>
        <end position="31"/>
    </location>
</feature>
<evidence type="ECO:0000313" key="2">
    <source>
        <dbReference type="EMBL" id="UZX23109.1"/>
    </source>
</evidence>
<proteinExistence type="predicted"/>
<keyword evidence="3" id="KW-1185">Reference proteome</keyword>
<dbReference type="GeneID" id="95602034"/>
<evidence type="ECO:0000256" key="1">
    <source>
        <dbReference type="SAM" id="Phobius"/>
    </source>
</evidence>
<keyword evidence="1" id="KW-1133">Transmembrane helix</keyword>
<evidence type="ECO:0000313" key="3">
    <source>
        <dbReference type="Proteomes" id="UP001164506"/>
    </source>
</evidence>
<gene>
    <name evidence="2" type="ORF">LDH80_21330</name>
</gene>
<organism evidence="2 3">
    <name type="scientific">Streptomyces tanashiensis</name>
    <dbReference type="NCBI Taxonomy" id="67367"/>
    <lineage>
        <taxon>Bacteria</taxon>
        <taxon>Bacillati</taxon>
        <taxon>Actinomycetota</taxon>
        <taxon>Actinomycetes</taxon>
        <taxon>Kitasatosporales</taxon>
        <taxon>Streptomycetaceae</taxon>
        <taxon>Streptomyces</taxon>
    </lineage>
</organism>
<keyword evidence="1" id="KW-0472">Membrane</keyword>
<dbReference type="Proteomes" id="UP001164506">
    <property type="component" value="Chromosome"/>
</dbReference>
<keyword evidence="1" id="KW-0812">Transmembrane</keyword>
<sequence length="139" mass="15437">MRPKPWTWVWVSVVVTLLCGGPIAFVVWGAMAWSEIGETKQVDCAEVMTFARGSLPMSAEDAHCTAAHWQDTQATAEFRMPRSEVAGWLEAAYPTGEPAFSCAQDRCVDVSYDELLYVHVRVTYEDGVTALVRVEAFDT</sequence>
<dbReference type="RefSeq" id="WP_190104443.1">
    <property type="nucleotide sequence ID" value="NZ_BMUH01000008.1"/>
</dbReference>